<evidence type="ECO:0000313" key="18">
    <source>
        <dbReference type="EMBL" id="RNA31361.1"/>
    </source>
</evidence>
<evidence type="ECO:0000256" key="2">
    <source>
        <dbReference type="ARBA" id="ARBA00005074"/>
    </source>
</evidence>
<keyword evidence="19" id="KW-1185">Reference proteome</keyword>
<dbReference type="GO" id="GO:0008654">
    <property type="term" value="P:phospholipid biosynthetic process"/>
    <property type="evidence" value="ECO:0007669"/>
    <property type="project" value="UniProtKB-KW"/>
</dbReference>
<dbReference type="GO" id="GO:0005783">
    <property type="term" value="C:endoplasmic reticulum"/>
    <property type="evidence" value="ECO:0007669"/>
    <property type="project" value="TreeGrafter"/>
</dbReference>
<dbReference type="SMART" id="SM00563">
    <property type="entry name" value="PlsC"/>
    <property type="match status" value="1"/>
</dbReference>
<sequence>MTDNSPNRVSDDNLSSMTDRREYSKILRENSLLEPVVKNPFYHDIKLKWYQRLQLIIGGIFILPFRLICISFIFFLCFIVGLVMTLGVKDLKHRPLKGWRKKARGILRFLGRTLAFCCGFHSIKKFGKRCSRTESTIFVAAPHTSYFDAFLFFILGLPTAISRAENGTLPIMGRVVRAVQPILVTREDVNNKQITIQTIIDRSDPKSDWPQVLIFPEGTTTNGSCLINFKPGAFIPKLPVQPVIIKYRNKINTITWTWQGLSVFKVSLLTLCQFNNSMEVHYLPVYEPDEKEKQDALLYAFNVRSIMANFLNVITTNHSYEDCRLMCRARELNLPLESAIIEFVQIKEKLRIDFDNCEDLLKKFSSFARKKDGKMTFEDFCNYLELPVNSDTHNVFDLYDRNKDGKIDFREFIIGLCLISRPDDNEANLKLAFEMFNKNGKNNVNLEDFQSILSSNFSMSKEDIKILFEKIDHKNEGFVSFDDFFIFASKSPEYSKLFGKNKEFKILQNNLEYSKLASSQSMSNNSVFGQVRQSTSNLSLTKRPMSDKARTGEKVDDTDLQKSSLSKSDEHKKE</sequence>
<accession>A0A3M7S6G1</accession>
<evidence type="ECO:0000256" key="15">
    <source>
        <dbReference type="SAM" id="MobiDB-lite"/>
    </source>
</evidence>
<feature type="transmembrane region" description="Helical" evidence="16">
    <location>
        <begin position="55"/>
        <end position="84"/>
    </location>
</feature>
<comment type="caution">
    <text evidence="18">The sequence shown here is derived from an EMBL/GenBank/DDBJ whole genome shotgun (WGS) entry which is preliminary data.</text>
</comment>
<name>A0A3M7S6G1_BRAPC</name>
<dbReference type="InterPro" id="IPR002048">
    <property type="entry name" value="EF_hand_dom"/>
</dbReference>
<keyword evidence="10 16" id="KW-0472">Membrane</keyword>
<dbReference type="SUPFAM" id="SSF69593">
    <property type="entry name" value="Glycerol-3-phosphate (1)-acyltransferase"/>
    <property type="match status" value="1"/>
</dbReference>
<evidence type="ECO:0000256" key="6">
    <source>
        <dbReference type="ARBA" id="ARBA00022692"/>
    </source>
</evidence>
<evidence type="ECO:0000313" key="19">
    <source>
        <dbReference type="Proteomes" id="UP000276133"/>
    </source>
</evidence>
<evidence type="ECO:0000259" key="17">
    <source>
        <dbReference type="PROSITE" id="PS50222"/>
    </source>
</evidence>
<dbReference type="PANTHER" id="PTHR23063:SF52">
    <property type="entry name" value="LYSOPHOSPHATIDYLCHOLINE ACYLTRANSFERASE"/>
    <property type="match status" value="1"/>
</dbReference>
<organism evidence="18 19">
    <name type="scientific">Brachionus plicatilis</name>
    <name type="common">Marine rotifer</name>
    <name type="synonym">Brachionus muelleri</name>
    <dbReference type="NCBI Taxonomy" id="10195"/>
    <lineage>
        <taxon>Eukaryota</taxon>
        <taxon>Metazoa</taxon>
        <taxon>Spiralia</taxon>
        <taxon>Gnathifera</taxon>
        <taxon>Rotifera</taxon>
        <taxon>Eurotatoria</taxon>
        <taxon>Monogononta</taxon>
        <taxon>Pseudotrocha</taxon>
        <taxon>Ploima</taxon>
        <taxon>Brachionidae</taxon>
        <taxon>Brachionus</taxon>
    </lineage>
</organism>
<evidence type="ECO:0000256" key="10">
    <source>
        <dbReference type="ARBA" id="ARBA00023136"/>
    </source>
</evidence>
<evidence type="ECO:0000256" key="12">
    <source>
        <dbReference type="ARBA" id="ARBA00023264"/>
    </source>
</evidence>
<evidence type="ECO:0000256" key="3">
    <source>
        <dbReference type="ARBA" id="ARBA00008655"/>
    </source>
</evidence>
<dbReference type="AlphaFoldDB" id="A0A3M7S6G1"/>
<dbReference type="Proteomes" id="UP000276133">
    <property type="component" value="Unassembled WGS sequence"/>
</dbReference>
<evidence type="ECO:0000256" key="5">
    <source>
        <dbReference type="ARBA" id="ARBA00022679"/>
    </source>
</evidence>
<dbReference type="CDD" id="cd07991">
    <property type="entry name" value="LPLAT_LPCAT1-like"/>
    <property type="match status" value="1"/>
</dbReference>
<evidence type="ECO:0000256" key="16">
    <source>
        <dbReference type="SAM" id="Phobius"/>
    </source>
</evidence>
<keyword evidence="4" id="KW-0444">Lipid biosynthesis</keyword>
<evidence type="ECO:0000256" key="1">
    <source>
        <dbReference type="ARBA" id="ARBA00004370"/>
    </source>
</evidence>
<evidence type="ECO:0000256" key="11">
    <source>
        <dbReference type="ARBA" id="ARBA00023209"/>
    </source>
</evidence>
<dbReference type="InterPro" id="IPR045252">
    <property type="entry name" value="LPCAT1-like"/>
</dbReference>
<evidence type="ECO:0000256" key="4">
    <source>
        <dbReference type="ARBA" id="ARBA00022516"/>
    </source>
</evidence>
<keyword evidence="13 18" id="KW-0012">Acyltransferase</keyword>
<dbReference type="GO" id="GO:0042171">
    <property type="term" value="F:lysophosphatidic acid acyltransferase activity"/>
    <property type="evidence" value="ECO:0007669"/>
    <property type="project" value="TreeGrafter"/>
</dbReference>
<comment type="pathway">
    <text evidence="14">Phospholipid metabolism.</text>
</comment>
<dbReference type="PROSITE" id="PS00018">
    <property type="entry name" value="EF_HAND_1"/>
    <property type="match status" value="1"/>
</dbReference>
<feature type="region of interest" description="Disordered" evidence="15">
    <location>
        <begin position="533"/>
        <end position="574"/>
    </location>
</feature>
<reference evidence="18 19" key="1">
    <citation type="journal article" date="2018" name="Sci. Rep.">
        <title>Genomic signatures of local adaptation to the degree of environmental predictability in rotifers.</title>
        <authorList>
            <person name="Franch-Gras L."/>
            <person name="Hahn C."/>
            <person name="Garcia-Roger E.M."/>
            <person name="Carmona M.J."/>
            <person name="Serra M."/>
            <person name="Gomez A."/>
        </authorList>
    </citation>
    <scope>NUCLEOTIDE SEQUENCE [LARGE SCALE GENOMIC DNA]</scope>
    <source>
        <strain evidence="18">HYR1</strain>
    </source>
</reference>
<protein>
    <submittedName>
        <fullName evidence="18">Lysophosphatidylcholine acyltransferase 2</fullName>
    </submittedName>
</protein>
<dbReference type="CDD" id="cd00051">
    <property type="entry name" value="EFh"/>
    <property type="match status" value="1"/>
</dbReference>
<keyword evidence="5 18" id="KW-0808">Transferase</keyword>
<gene>
    <name evidence="18" type="ORF">BpHYR1_017732</name>
</gene>
<feature type="domain" description="EF-hand" evidence="17">
    <location>
        <begin position="387"/>
        <end position="422"/>
    </location>
</feature>
<keyword evidence="8 16" id="KW-1133">Transmembrane helix</keyword>
<dbReference type="Gene3D" id="1.10.238.10">
    <property type="entry name" value="EF-hand"/>
    <property type="match status" value="1"/>
</dbReference>
<dbReference type="InterPro" id="IPR018247">
    <property type="entry name" value="EF_Hand_1_Ca_BS"/>
</dbReference>
<dbReference type="SUPFAM" id="SSF47473">
    <property type="entry name" value="EF-hand"/>
    <property type="match status" value="1"/>
</dbReference>
<comment type="pathway">
    <text evidence="2">Lipid metabolism; phospholipid metabolism.</text>
</comment>
<dbReference type="GO" id="GO:0005509">
    <property type="term" value="F:calcium ion binding"/>
    <property type="evidence" value="ECO:0007669"/>
    <property type="project" value="InterPro"/>
</dbReference>
<dbReference type="GO" id="GO:0016020">
    <property type="term" value="C:membrane"/>
    <property type="evidence" value="ECO:0007669"/>
    <property type="project" value="UniProtKB-SubCell"/>
</dbReference>
<dbReference type="STRING" id="10195.A0A3M7S6G1"/>
<dbReference type="InterPro" id="IPR011992">
    <property type="entry name" value="EF-hand-dom_pair"/>
</dbReference>
<evidence type="ECO:0000256" key="13">
    <source>
        <dbReference type="ARBA" id="ARBA00023315"/>
    </source>
</evidence>
<dbReference type="Pfam" id="PF01553">
    <property type="entry name" value="Acyltransferase"/>
    <property type="match status" value="1"/>
</dbReference>
<dbReference type="SMART" id="SM00054">
    <property type="entry name" value="EFh"/>
    <property type="match status" value="3"/>
</dbReference>
<evidence type="ECO:0000256" key="9">
    <source>
        <dbReference type="ARBA" id="ARBA00023098"/>
    </source>
</evidence>
<dbReference type="Pfam" id="PF13499">
    <property type="entry name" value="EF-hand_7"/>
    <property type="match status" value="1"/>
</dbReference>
<feature type="domain" description="EF-hand" evidence="17">
    <location>
        <begin position="424"/>
        <end position="459"/>
    </location>
</feature>
<keyword evidence="12" id="KW-1208">Phospholipid metabolism</keyword>
<evidence type="ECO:0000256" key="14">
    <source>
        <dbReference type="ARBA" id="ARBA00025707"/>
    </source>
</evidence>
<dbReference type="UniPathway" id="UPA00085"/>
<comment type="subcellular location">
    <subcellularLocation>
        <location evidence="1">Membrane</location>
    </subcellularLocation>
</comment>
<keyword evidence="6 16" id="KW-0812">Transmembrane</keyword>
<comment type="similarity">
    <text evidence="3">Belongs to the 1-acyl-sn-glycerol-3-phosphate acyltransferase family.</text>
</comment>
<dbReference type="OrthoDB" id="272512at2759"/>
<dbReference type="InterPro" id="IPR002123">
    <property type="entry name" value="Plipid/glycerol_acylTrfase"/>
</dbReference>
<keyword evidence="11" id="KW-0594">Phospholipid biosynthesis</keyword>
<feature type="compositionally biased region" description="Basic and acidic residues" evidence="15">
    <location>
        <begin position="544"/>
        <end position="560"/>
    </location>
</feature>
<dbReference type="GO" id="GO:0008374">
    <property type="term" value="F:O-acyltransferase activity"/>
    <property type="evidence" value="ECO:0007669"/>
    <property type="project" value="InterPro"/>
</dbReference>
<dbReference type="PROSITE" id="PS50222">
    <property type="entry name" value="EF_HAND_2"/>
    <property type="match status" value="2"/>
</dbReference>
<dbReference type="PANTHER" id="PTHR23063">
    <property type="entry name" value="PHOSPHOLIPID ACYLTRANSFERASE"/>
    <property type="match status" value="1"/>
</dbReference>
<keyword evidence="9" id="KW-0443">Lipid metabolism</keyword>
<keyword evidence="7" id="KW-0106">Calcium</keyword>
<dbReference type="EMBL" id="REGN01001950">
    <property type="protein sequence ID" value="RNA31361.1"/>
    <property type="molecule type" value="Genomic_DNA"/>
</dbReference>
<evidence type="ECO:0000256" key="7">
    <source>
        <dbReference type="ARBA" id="ARBA00022837"/>
    </source>
</evidence>
<proteinExistence type="inferred from homology"/>
<evidence type="ECO:0000256" key="8">
    <source>
        <dbReference type="ARBA" id="ARBA00022989"/>
    </source>
</evidence>